<name>A0A419V3E4_9BACL</name>
<dbReference type="PANTHER" id="PTHR42743">
    <property type="entry name" value="AMINO-ACID AMINOTRANSFERASE"/>
    <property type="match status" value="1"/>
</dbReference>
<evidence type="ECO:0000256" key="11">
    <source>
        <dbReference type="RuleBase" id="RU004516"/>
    </source>
</evidence>
<gene>
    <name evidence="13" type="ORF">ATL39_2169</name>
</gene>
<evidence type="ECO:0000256" key="7">
    <source>
        <dbReference type="ARBA" id="ARBA00022679"/>
    </source>
</evidence>
<organism evidence="13 14">
    <name type="scientific">Sinobaca qinghaiensis</name>
    <dbReference type="NCBI Taxonomy" id="342944"/>
    <lineage>
        <taxon>Bacteria</taxon>
        <taxon>Bacillati</taxon>
        <taxon>Bacillota</taxon>
        <taxon>Bacilli</taxon>
        <taxon>Bacillales</taxon>
        <taxon>Sporolactobacillaceae</taxon>
        <taxon>Sinobaca</taxon>
    </lineage>
</organism>
<evidence type="ECO:0000256" key="6">
    <source>
        <dbReference type="ARBA" id="ARBA00022576"/>
    </source>
</evidence>
<dbReference type="GO" id="GO:0046416">
    <property type="term" value="P:D-amino acid metabolic process"/>
    <property type="evidence" value="ECO:0007669"/>
    <property type="project" value="InterPro"/>
</dbReference>
<evidence type="ECO:0000256" key="4">
    <source>
        <dbReference type="ARBA" id="ARBA00012874"/>
    </source>
</evidence>
<keyword evidence="8 11" id="KW-0663">Pyridoxal phosphate</keyword>
<keyword evidence="14" id="KW-1185">Reference proteome</keyword>
<comment type="cofactor">
    <cofactor evidence="1 11">
        <name>pyridoxal 5'-phosphate</name>
        <dbReference type="ChEBI" id="CHEBI:597326"/>
    </cofactor>
</comment>
<comment type="catalytic activity">
    <reaction evidence="9 12">
        <text>D-alanine + 2-oxoglutarate = D-glutamate + pyruvate</text>
        <dbReference type="Rhea" id="RHEA:15869"/>
        <dbReference type="ChEBI" id="CHEBI:15361"/>
        <dbReference type="ChEBI" id="CHEBI:16810"/>
        <dbReference type="ChEBI" id="CHEBI:29986"/>
        <dbReference type="ChEBI" id="CHEBI:57416"/>
        <dbReference type="EC" id="2.6.1.21"/>
    </reaction>
</comment>
<dbReference type="CDD" id="cd01558">
    <property type="entry name" value="D-AAT_like"/>
    <property type="match status" value="1"/>
</dbReference>
<protein>
    <recommendedName>
        <fullName evidence="5 12">D-alanine aminotransferase</fullName>
        <ecNumber evidence="4 12">2.6.1.21</ecNumber>
    </recommendedName>
</protein>
<dbReference type="EC" id="2.6.1.21" evidence="4 12"/>
<dbReference type="GO" id="GO:0005829">
    <property type="term" value="C:cytosol"/>
    <property type="evidence" value="ECO:0007669"/>
    <property type="project" value="TreeGrafter"/>
</dbReference>
<evidence type="ECO:0000256" key="8">
    <source>
        <dbReference type="ARBA" id="ARBA00022898"/>
    </source>
</evidence>
<dbReference type="SUPFAM" id="SSF56752">
    <property type="entry name" value="D-aminoacid aminotransferase-like PLP-dependent enzymes"/>
    <property type="match status" value="1"/>
</dbReference>
<dbReference type="Gene3D" id="3.20.10.10">
    <property type="entry name" value="D-amino Acid Aminotransferase, subunit A, domain 2"/>
    <property type="match status" value="1"/>
</dbReference>
<dbReference type="InterPro" id="IPR005784">
    <property type="entry name" value="D_amino_transT"/>
</dbReference>
<dbReference type="NCBIfam" id="TIGR01121">
    <property type="entry name" value="D_amino_aminoT"/>
    <property type="match status" value="1"/>
</dbReference>
<proteinExistence type="inferred from homology"/>
<dbReference type="GO" id="GO:0047810">
    <property type="term" value="F:D-alanine-2-oxoglutarate aminotransferase activity"/>
    <property type="evidence" value="ECO:0007669"/>
    <property type="project" value="UniProtKB-EC"/>
</dbReference>
<dbReference type="EMBL" id="RAPK01000009">
    <property type="protein sequence ID" value="RKD72972.1"/>
    <property type="molecule type" value="Genomic_DNA"/>
</dbReference>
<comment type="similarity">
    <text evidence="2 10">Belongs to the class-IV pyridoxal-phosphate-dependent aminotransferase family.</text>
</comment>
<evidence type="ECO:0000256" key="9">
    <source>
        <dbReference type="ARBA" id="ARBA00047911"/>
    </source>
</evidence>
<sequence length="286" mass="32676">MNYVWRKGNLIERSNAEVSLEDRGYYFGDGVYEVVRLYNGICFQLEEHYKRFVRSTEEIDIPIPFDLLQFEDMINSLSEKNNVSDGYIYIQITRGEQERNHLYERGLDPVVTAFAKEAPIPFEKQKNGVALYALEDIRWLRCDIKTINLLGNVMAKRKAEDNACDEALQHRGTTVTEGSSTNIFIVKDGAVITHPANELILNGITRLFIQELAEKHQVPFLEKTFSVEEASNADEMFISSTTMEITPVVRIEGSFQADYSIGPVTKQLQEAFSEAVRPHQKSSHLK</sequence>
<dbReference type="InterPro" id="IPR043131">
    <property type="entry name" value="BCAT-like_N"/>
</dbReference>
<keyword evidence="6 13" id="KW-0032">Aminotransferase</keyword>
<dbReference type="InterPro" id="IPR043132">
    <property type="entry name" value="BCAT-like_C"/>
</dbReference>
<comment type="caution">
    <text evidence="13">The sequence shown here is derived from an EMBL/GenBank/DDBJ whole genome shotgun (WGS) entry which is preliminary data.</text>
</comment>
<evidence type="ECO:0000313" key="13">
    <source>
        <dbReference type="EMBL" id="RKD72972.1"/>
    </source>
</evidence>
<comment type="subunit">
    <text evidence="3">Homodimer.</text>
</comment>
<evidence type="ECO:0000256" key="5">
    <source>
        <dbReference type="ARBA" id="ARBA00021779"/>
    </source>
</evidence>
<dbReference type="InterPro" id="IPR050571">
    <property type="entry name" value="Class-IV_PLP-Dep_Aminotrnsfr"/>
</dbReference>
<dbReference type="FunFam" id="3.20.10.10:FF:000002">
    <property type="entry name" value="D-alanine aminotransferase"/>
    <property type="match status" value="1"/>
</dbReference>
<evidence type="ECO:0000256" key="2">
    <source>
        <dbReference type="ARBA" id="ARBA00009320"/>
    </source>
</evidence>
<keyword evidence="7 13" id="KW-0808">Transferase</keyword>
<dbReference type="PANTHER" id="PTHR42743:SF10">
    <property type="entry name" value="D-ALANINE AMINOTRANSFERASE"/>
    <property type="match status" value="1"/>
</dbReference>
<dbReference type="GO" id="GO:0030170">
    <property type="term" value="F:pyridoxal phosphate binding"/>
    <property type="evidence" value="ECO:0007669"/>
    <property type="project" value="InterPro"/>
</dbReference>
<dbReference type="InterPro" id="IPR001544">
    <property type="entry name" value="Aminotrans_IV"/>
</dbReference>
<evidence type="ECO:0000256" key="10">
    <source>
        <dbReference type="RuleBase" id="RU004106"/>
    </source>
</evidence>
<dbReference type="Pfam" id="PF01063">
    <property type="entry name" value="Aminotran_4"/>
    <property type="match status" value="1"/>
</dbReference>
<dbReference type="Proteomes" id="UP000285120">
    <property type="component" value="Unassembled WGS sequence"/>
</dbReference>
<dbReference type="Gene3D" id="3.30.470.10">
    <property type="match status" value="1"/>
</dbReference>
<dbReference type="GO" id="GO:0046394">
    <property type="term" value="P:carboxylic acid biosynthetic process"/>
    <property type="evidence" value="ECO:0007669"/>
    <property type="project" value="UniProtKB-ARBA"/>
</dbReference>
<comment type="function">
    <text evidence="12">Acts on the D-isomers of alanine, leucine, aspartate, glutamate, aminobutyrate, norvaline and asparagine. The enzyme transfers an amino group from a substrate D-amino acid to the pyridoxal phosphate cofactor to form pyridoxamine and an alpha-keto acid in the first half-reaction.</text>
</comment>
<evidence type="ECO:0000256" key="3">
    <source>
        <dbReference type="ARBA" id="ARBA00011738"/>
    </source>
</evidence>
<accession>A0A419V3E4</accession>
<evidence type="ECO:0000313" key="14">
    <source>
        <dbReference type="Proteomes" id="UP000285120"/>
    </source>
</evidence>
<dbReference type="InterPro" id="IPR036038">
    <property type="entry name" value="Aminotransferase-like"/>
</dbReference>
<reference evidence="13 14" key="1">
    <citation type="submission" date="2018-09" db="EMBL/GenBank/DDBJ databases">
        <title>Genomic Encyclopedia of Archaeal and Bacterial Type Strains, Phase II (KMG-II): from individual species to whole genera.</title>
        <authorList>
            <person name="Goeker M."/>
        </authorList>
    </citation>
    <scope>NUCLEOTIDE SEQUENCE [LARGE SCALE GENOMIC DNA]</scope>
    <source>
        <strain evidence="13 14">DSM 17008</strain>
    </source>
</reference>
<dbReference type="OrthoDB" id="9805628at2"/>
<evidence type="ECO:0000256" key="12">
    <source>
        <dbReference type="RuleBase" id="RU004520"/>
    </source>
</evidence>
<dbReference type="GO" id="GO:0008652">
    <property type="term" value="P:amino acid biosynthetic process"/>
    <property type="evidence" value="ECO:0007669"/>
    <property type="project" value="UniProtKB-ARBA"/>
</dbReference>
<dbReference type="InterPro" id="IPR018300">
    <property type="entry name" value="Aminotrans_IV_CS"/>
</dbReference>
<dbReference type="RefSeq" id="WP_120193360.1">
    <property type="nucleotide sequence ID" value="NZ_RAPK01000009.1"/>
</dbReference>
<dbReference type="AlphaFoldDB" id="A0A419V3E4"/>
<dbReference type="PROSITE" id="PS00770">
    <property type="entry name" value="AA_TRANSFER_CLASS_4"/>
    <property type="match status" value="1"/>
</dbReference>
<evidence type="ECO:0000256" key="1">
    <source>
        <dbReference type="ARBA" id="ARBA00001933"/>
    </source>
</evidence>